<evidence type="ECO:0000313" key="3">
    <source>
        <dbReference type="EMBL" id="NMF55382.1"/>
    </source>
</evidence>
<keyword evidence="4" id="KW-1185">Reference proteome</keyword>
<evidence type="ECO:0000256" key="2">
    <source>
        <dbReference type="SAM" id="Phobius"/>
    </source>
</evidence>
<proteinExistence type="predicted"/>
<evidence type="ECO:0000313" key="4">
    <source>
        <dbReference type="Proteomes" id="UP000546970"/>
    </source>
</evidence>
<keyword evidence="2" id="KW-0472">Membrane</keyword>
<keyword evidence="2" id="KW-0812">Transmembrane</keyword>
<gene>
    <name evidence="3" type="ORF">HF320_03425</name>
</gene>
<keyword evidence="2" id="KW-1133">Transmembrane helix</keyword>
<protein>
    <submittedName>
        <fullName evidence="3">Uncharacterized protein</fullName>
    </submittedName>
</protein>
<dbReference type="RefSeq" id="WP_169277073.1">
    <property type="nucleotide sequence ID" value="NZ_JABBCP010000002.1"/>
</dbReference>
<name>A0A7X9YHE4_9ACTN</name>
<dbReference type="EMBL" id="JABBCP010000002">
    <property type="protein sequence ID" value="NMF55382.1"/>
    <property type="molecule type" value="Genomic_DNA"/>
</dbReference>
<accession>A0A7X9YHE4</accession>
<feature type="transmembrane region" description="Helical" evidence="2">
    <location>
        <begin position="113"/>
        <end position="131"/>
    </location>
</feature>
<reference evidence="3 4" key="1">
    <citation type="submission" date="2020-04" db="EMBL/GenBank/DDBJ databases">
        <title>Collinsella sp. KGMB02528 nov., an anaerobic actinobacterium isolated from human feces.</title>
        <authorList>
            <person name="Han K.-I."/>
            <person name="Eom M.K."/>
            <person name="Kim J.-S."/>
            <person name="Lee K.C."/>
            <person name="Suh M.K."/>
            <person name="Park S.-H."/>
            <person name="Lee J.H."/>
            <person name="Kang S.W."/>
            <person name="Park J.-E."/>
            <person name="Oh B.S."/>
            <person name="Yu S.Y."/>
            <person name="Choi S.-H."/>
            <person name="Lee D.H."/>
            <person name="Yoon H."/>
            <person name="Kim B.-Y."/>
            <person name="Lee J.H."/>
            <person name="Lee J.-S."/>
        </authorList>
    </citation>
    <scope>NUCLEOTIDE SEQUENCE [LARGE SCALE GENOMIC DNA]</scope>
    <source>
        <strain evidence="3 4">KGMB02528</strain>
    </source>
</reference>
<dbReference type="Proteomes" id="UP000546970">
    <property type="component" value="Unassembled WGS sequence"/>
</dbReference>
<organism evidence="3 4">
    <name type="scientific">Collinsella acetigenes</name>
    <dbReference type="NCBI Taxonomy" id="2713419"/>
    <lineage>
        <taxon>Bacteria</taxon>
        <taxon>Bacillati</taxon>
        <taxon>Actinomycetota</taxon>
        <taxon>Coriobacteriia</taxon>
        <taxon>Coriobacteriales</taxon>
        <taxon>Coriobacteriaceae</taxon>
        <taxon>Collinsella</taxon>
    </lineage>
</organism>
<comment type="caution">
    <text evidence="3">The sequence shown here is derived from an EMBL/GenBank/DDBJ whole genome shotgun (WGS) entry which is preliminary data.</text>
</comment>
<dbReference type="AlphaFoldDB" id="A0A7X9YHE4"/>
<evidence type="ECO:0000256" key="1">
    <source>
        <dbReference type="SAM" id="MobiDB-lite"/>
    </source>
</evidence>
<sequence>MTDTEASPLSDDERAELEALRAEKARREEEERARQERAELEALRAEQQRADEAKTRKAERPAQVAPAKAAPRPASTQKKPVVDPDHLTFGQKMVLGNTNDDEDIPGMPPAQKLIVGLALLFVAVGAVWMFLH</sequence>
<feature type="region of interest" description="Disordered" evidence="1">
    <location>
        <begin position="1"/>
        <end position="85"/>
    </location>
</feature>
<feature type="compositionally biased region" description="Basic and acidic residues" evidence="1">
    <location>
        <begin position="16"/>
        <end position="60"/>
    </location>
</feature>